<sequence>MELFLLRHGHANAYAQSDAQRELSDRGREEVRSTIIAAQAALASLDAVWVSPYLRAQQTWHEASALLQDGNPVVTTDPTIAPDGQVASVITQLERSGASRLLLVTHQPFVGDLLETLCGCESGRYFMGTANLACISLPLVASGLGELQWLKQPNL</sequence>
<keyword evidence="2" id="KW-1185">Reference proteome</keyword>
<evidence type="ECO:0000313" key="1">
    <source>
        <dbReference type="EMBL" id="BCD99077.1"/>
    </source>
</evidence>
<dbReference type="EMBL" id="AP023086">
    <property type="protein sequence ID" value="BCD99077.1"/>
    <property type="molecule type" value="Genomic_DNA"/>
</dbReference>
<evidence type="ECO:0000313" key="2">
    <source>
        <dbReference type="Proteomes" id="UP001320119"/>
    </source>
</evidence>
<dbReference type="InterPro" id="IPR013078">
    <property type="entry name" value="His_Pase_superF_clade-1"/>
</dbReference>
<protein>
    <submittedName>
        <fullName evidence="1">Phosphohistidine phosphatase</fullName>
    </submittedName>
</protein>
<dbReference type="SMART" id="SM00855">
    <property type="entry name" value="PGAM"/>
    <property type="match status" value="1"/>
</dbReference>
<gene>
    <name evidence="1" type="ORF">MARGE09_P3278</name>
</gene>
<dbReference type="NCBIfam" id="TIGR00249">
    <property type="entry name" value="sixA"/>
    <property type="match status" value="1"/>
</dbReference>
<dbReference type="GO" id="GO:0005737">
    <property type="term" value="C:cytoplasm"/>
    <property type="evidence" value="ECO:0007669"/>
    <property type="project" value="InterPro"/>
</dbReference>
<dbReference type="SUPFAM" id="SSF53254">
    <property type="entry name" value="Phosphoglycerate mutase-like"/>
    <property type="match status" value="1"/>
</dbReference>
<reference evidence="1 2" key="1">
    <citation type="journal article" date="2022" name="IScience">
        <title>An ultrasensitive nanofiber-based assay for enzymatic hydrolysis and deep-sea microbial degradation of cellulose.</title>
        <authorList>
            <person name="Tsudome M."/>
            <person name="Tachioka M."/>
            <person name="Miyazaki M."/>
            <person name="Uchimura K."/>
            <person name="Tsuda M."/>
            <person name="Takaki Y."/>
            <person name="Deguchi S."/>
        </authorList>
    </citation>
    <scope>NUCLEOTIDE SEQUENCE [LARGE SCALE GENOMIC DNA]</scope>
    <source>
        <strain evidence="1 2">GE09</strain>
    </source>
</reference>
<dbReference type="GO" id="GO:0101006">
    <property type="term" value="F:protein histidine phosphatase activity"/>
    <property type="evidence" value="ECO:0007669"/>
    <property type="project" value="InterPro"/>
</dbReference>
<dbReference type="RefSeq" id="WP_236983982.1">
    <property type="nucleotide sequence ID" value="NZ_AP023086.1"/>
</dbReference>
<dbReference type="AlphaFoldDB" id="A0AAN2BLH9"/>
<name>A0AAN2BLH9_9GAMM</name>
<proteinExistence type="predicted"/>
<dbReference type="KEGG" id="marq:MARGE09_P3278"/>
<dbReference type="Pfam" id="PF00300">
    <property type="entry name" value="His_Phos_1"/>
    <property type="match status" value="1"/>
</dbReference>
<dbReference type="InterPro" id="IPR029033">
    <property type="entry name" value="His_PPase_superfam"/>
</dbReference>
<organism evidence="1 2">
    <name type="scientific">Marinagarivorans cellulosilyticus</name>
    <dbReference type="NCBI Taxonomy" id="2721545"/>
    <lineage>
        <taxon>Bacteria</taxon>
        <taxon>Pseudomonadati</taxon>
        <taxon>Pseudomonadota</taxon>
        <taxon>Gammaproteobacteria</taxon>
        <taxon>Cellvibrionales</taxon>
        <taxon>Cellvibrionaceae</taxon>
        <taxon>Marinagarivorans</taxon>
    </lineage>
</organism>
<dbReference type="CDD" id="cd07067">
    <property type="entry name" value="HP_PGM_like"/>
    <property type="match status" value="1"/>
</dbReference>
<dbReference type="Proteomes" id="UP001320119">
    <property type="component" value="Chromosome"/>
</dbReference>
<dbReference type="Gene3D" id="3.40.50.1240">
    <property type="entry name" value="Phosphoglycerate mutase-like"/>
    <property type="match status" value="1"/>
</dbReference>
<accession>A0AAN2BLH9</accession>
<dbReference type="InterPro" id="IPR004449">
    <property type="entry name" value="SixA"/>
</dbReference>